<evidence type="ECO:0008006" key="4">
    <source>
        <dbReference type="Google" id="ProtNLM"/>
    </source>
</evidence>
<keyword evidence="1" id="KW-0732">Signal</keyword>
<evidence type="ECO:0000313" key="2">
    <source>
        <dbReference type="EMBL" id="RRJ20218.1"/>
    </source>
</evidence>
<organism evidence="2 3">
    <name type="scientific">Rheinheimera mesophila</name>
    <dbReference type="NCBI Taxonomy" id="1547515"/>
    <lineage>
        <taxon>Bacteria</taxon>
        <taxon>Pseudomonadati</taxon>
        <taxon>Pseudomonadota</taxon>
        <taxon>Gammaproteobacteria</taxon>
        <taxon>Chromatiales</taxon>
        <taxon>Chromatiaceae</taxon>
        <taxon>Rheinheimera</taxon>
    </lineage>
</organism>
<proteinExistence type="predicted"/>
<keyword evidence="3" id="KW-1185">Reference proteome</keyword>
<comment type="caution">
    <text evidence="2">The sequence shown here is derived from an EMBL/GenBank/DDBJ whole genome shotgun (WGS) entry which is preliminary data.</text>
</comment>
<feature type="signal peptide" evidence="1">
    <location>
        <begin position="1"/>
        <end position="16"/>
    </location>
</feature>
<sequence length="267" mass="31224">MRLALLLFLLCHYAAASSQMQLQGLDHFSAAEQQKLRLWLEQSFHATNQLLGPYPFLTYVSLSPHSGSEPVPWAYTQRMEQQQVFFQVDSRFTFTEFQQDWTAAHEFSHLALPLLDKEDLWFAEGFASYMQYQVLQHQGQLTETPAYWYQQKLRQVAPLLANSATPLVRQLKLWLQQKHYKAAYWGSALFFIEADQLLQKRGLSLSHLIRRYQRQHRLTDQNLAALIRSLDTLAGHPVFATLLDKYQQQSSQTLWRQHPAFLPTINK</sequence>
<dbReference type="Proteomes" id="UP000276260">
    <property type="component" value="Unassembled WGS sequence"/>
</dbReference>
<dbReference type="InterPro" id="IPR027268">
    <property type="entry name" value="Peptidase_M4/M1_CTD_sf"/>
</dbReference>
<dbReference type="Gene3D" id="1.10.390.10">
    <property type="entry name" value="Neutral Protease Domain 2"/>
    <property type="match status" value="1"/>
</dbReference>
<dbReference type="RefSeq" id="WP_125060874.1">
    <property type="nucleotide sequence ID" value="NZ_RRCF01000003.1"/>
</dbReference>
<name>A0A3P3QGF5_9GAMM</name>
<gene>
    <name evidence="2" type="ORF">EIK76_11880</name>
</gene>
<protein>
    <recommendedName>
        <fullName evidence="4">Peptidase M61 catalytic domain-containing protein</fullName>
    </recommendedName>
</protein>
<dbReference type="OrthoDB" id="1467486at2"/>
<reference evidence="2 3" key="1">
    <citation type="submission" date="2018-11" db="EMBL/GenBank/DDBJ databases">
        <title>Draft genome analysis of Rheinheimera mesophila isolated from an industrial waste site.</title>
        <authorList>
            <person name="Yu Q."/>
            <person name="Qi Y."/>
            <person name="Zhang H."/>
            <person name="Lu Y."/>
            <person name="Pu J."/>
        </authorList>
    </citation>
    <scope>NUCLEOTIDE SEQUENCE [LARGE SCALE GENOMIC DNA]</scope>
    <source>
        <strain evidence="2 3">IITR13</strain>
    </source>
</reference>
<dbReference type="EMBL" id="RRCF01000003">
    <property type="protein sequence ID" value="RRJ20218.1"/>
    <property type="molecule type" value="Genomic_DNA"/>
</dbReference>
<evidence type="ECO:0000256" key="1">
    <source>
        <dbReference type="SAM" id="SignalP"/>
    </source>
</evidence>
<accession>A0A3P3QGF5</accession>
<dbReference type="SUPFAM" id="SSF55486">
    <property type="entry name" value="Metalloproteases ('zincins'), catalytic domain"/>
    <property type="match status" value="1"/>
</dbReference>
<feature type="chain" id="PRO_5018329381" description="Peptidase M61 catalytic domain-containing protein" evidence="1">
    <location>
        <begin position="17"/>
        <end position="267"/>
    </location>
</feature>
<dbReference type="AlphaFoldDB" id="A0A3P3QGF5"/>
<evidence type="ECO:0000313" key="3">
    <source>
        <dbReference type="Proteomes" id="UP000276260"/>
    </source>
</evidence>